<dbReference type="PANTHER" id="PTHR34981:SF1">
    <property type="entry name" value="CELL DIVISION PROTEIN ZAPA"/>
    <property type="match status" value="1"/>
</dbReference>
<evidence type="ECO:0000256" key="3">
    <source>
        <dbReference type="ARBA" id="ARBA00022490"/>
    </source>
</evidence>
<feature type="coiled-coil region" evidence="10">
    <location>
        <begin position="87"/>
        <end position="139"/>
    </location>
</feature>
<dbReference type="GO" id="GO:0030428">
    <property type="term" value="C:cell septum"/>
    <property type="evidence" value="ECO:0007669"/>
    <property type="project" value="TreeGrafter"/>
</dbReference>
<evidence type="ECO:0000256" key="10">
    <source>
        <dbReference type="SAM" id="Coils"/>
    </source>
</evidence>
<dbReference type="SUPFAM" id="SSF102829">
    <property type="entry name" value="Cell division protein ZapA-like"/>
    <property type="match status" value="1"/>
</dbReference>
<evidence type="ECO:0000256" key="5">
    <source>
        <dbReference type="ARBA" id="ARBA00023210"/>
    </source>
</evidence>
<dbReference type="InterPro" id="IPR036192">
    <property type="entry name" value="Cell_div_ZapA-like_sf"/>
</dbReference>
<reference evidence="11" key="1">
    <citation type="submission" date="2020-10" db="EMBL/GenBank/DDBJ databases">
        <authorList>
            <person name="Gilroy R."/>
        </authorList>
    </citation>
    <scope>NUCLEOTIDE SEQUENCE</scope>
    <source>
        <strain evidence="11">ChiSjej4B22-9803</strain>
    </source>
</reference>
<evidence type="ECO:0000256" key="8">
    <source>
        <dbReference type="ARBA" id="ARBA00026068"/>
    </source>
</evidence>
<evidence type="ECO:0000256" key="6">
    <source>
        <dbReference type="ARBA" id="ARBA00023306"/>
    </source>
</evidence>
<dbReference type="GO" id="GO:0032153">
    <property type="term" value="C:cell division site"/>
    <property type="evidence" value="ECO:0007669"/>
    <property type="project" value="TreeGrafter"/>
</dbReference>
<evidence type="ECO:0000256" key="2">
    <source>
        <dbReference type="ARBA" id="ARBA00015195"/>
    </source>
</evidence>
<keyword evidence="4 11" id="KW-0132">Cell division</keyword>
<keyword evidence="6" id="KW-0131">Cell cycle</keyword>
<proteinExistence type="predicted"/>
<keyword evidence="5" id="KW-0717">Septation</keyword>
<comment type="subunit">
    <text evidence="8">Homodimer. Interacts with FtsZ.</text>
</comment>
<accession>A0A9D1S6X9</accession>
<keyword evidence="3" id="KW-0963">Cytoplasm</keyword>
<name>A0A9D1S6X9_9FIRM</name>
<dbReference type="Pfam" id="PF05164">
    <property type="entry name" value="ZapA"/>
    <property type="match status" value="1"/>
</dbReference>
<sequence length="140" mass="16437">MGAYNRVHVEIRGRTFNLLADDSAQYLMGIAGMVDERMKQVMEHNPQLNFEKAALLTALNFCDDLEKNKLQKKSGQESSEDHIREQVMEYAKELEKATDVIKNLEKELERVKSENNEQLEKLRREYEIKEKEILEMIDSM</sequence>
<dbReference type="GO" id="GO:0005829">
    <property type="term" value="C:cytosol"/>
    <property type="evidence" value="ECO:0007669"/>
    <property type="project" value="TreeGrafter"/>
</dbReference>
<dbReference type="InterPro" id="IPR007838">
    <property type="entry name" value="Cell_div_ZapA-like"/>
</dbReference>
<evidence type="ECO:0000256" key="4">
    <source>
        <dbReference type="ARBA" id="ARBA00022618"/>
    </source>
</evidence>
<organism evidence="11 12">
    <name type="scientific">Candidatus Avimonoglobus intestinipullorum</name>
    <dbReference type="NCBI Taxonomy" id="2840699"/>
    <lineage>
        <taxon>Bacteria</taxon>
        <taxon>Bacillati</taxon>
        <taxon>Bacillota</taxon>
        <taxon>Clostridia</taxon>
        <taxon>Eubacteriales</taxon>
        <taxon>Candidatus Avimonoglobus</taxon>
    </lineage>
</organism>
<dbReference type="PANTHER" id="PTHR34981">
    <property type="entry name" value="CELL DIVISION PROTEIN ZAPA"/>
    <property type="match status" value="1"/>
</dbReference>
<dbReference type="Gene3D" id="6.10.250.790">
    <property type="match status" value="1"/>
</dbReference>
<keyword evidence="10" id="KW-0175">Coiled coil</keyword>
<reference evidence="11" key="2">
    <citation type="journal article" date="2021" name="PeerJ">
        <title>Extensive microbial diversity within the chicken gut microbiome revealed by metagenomics and culture.</title>
        <authorList>
            <person name="Gilroy R."/>
            <person name="Ravi A."/>
            <person name="Getino M."/>
            <person name="Pursley I."/>
            <person name="Horton D.L."/>
            <person name="Alikhan N.F."/>
            <person name="Baker D."/>
            <person name="Gharbi K."/>
            <person name="Hall N."/>
            <person name="Watson M."/>
            <person name="Adriaenssens E.M."/>
            <person name="Foster-Nyarko E."/>
            <person name="Jarju S."/>
            <person name="Secka A."/>
            <person name="Antonio M."/>
            <person name="Oren A."/>
            <person name="Chaudhuri R.R."/>
            <person name="La Ragione R."/>
            <person name="Hildebrand F."/>
            <person name="Pallen M.J."/>
        </authorList>
    </citation>
    <scope>NUCLEOTIDE SEQUENCE</scope>
    <source>
        <strain evidence="11">ChiSjej4B22-9803</strain>
    </source>
</reference>
<gene>
    <name evidence="11" type="ORF">IAB04_05220</name>
</gene>
<comment type="subcellular location">
    <subcellularLocation>
        <location evidence="1">Cytoplasm</location>
    </subcellularLocation>
</comment>
<dbReference type="EMBL" id="DVND01000136">
    <property type="protein sequence ID" value="HIU48743.1"/>
    <property type="molecule type" value="Genomic_DNA"/>
</dbReference>
<comment type="function">
    <text evidence="7">Activator of cell division through the inhibition of FtsZ GTPase activity, therefore promoting FtsZ assembly into bundles of protofilaments necessary for the formation of the division Z ring. It is recruited early at mid-cell but it is not essential for cell division.</text>
</comment>
<evidence type="ECO:0000256" key="7">
    <source>
        <dbReference type="ARBA" id="ARBA00024910"/>
    </source>
</evidence>
<dbReference type="Proteomes" id="UP000824111">
    <property type="component" value="Unassembled WGS sequence"/>
</dbReference>
<evidence type="ECO:0000256" key="9">
    <source>
        <dbReference type="ARBA" id="ARBA00033158"/>
    </source>
</evidence>
<evidence type="ECO:0000313" key="11">
    <source>
        <dbReference type="EMBL" id="HIU48743.1"/>
    </source>
</evidence>
<evidence type="ECO:0000256" key="1">
    <source>
        <dbReference type="ARBA" id="ARBA00004496"/>
    </source>
</evidence>
<protein>
    <recommendedName>
        <fullName evidence="2">Cell division protein ZapA</fullName>
    </recommendedName>
    <alternativeName>
        <fullName evidence="9">Z ring-associated protein ZapA</fullName>
    </alternativeName>
</protein>
<dbReference type="GO" id="GO:0000921">
    <property type="term" value="P:septin ring assembly"/>
    <property type="evidence" value="ECO:0007669"/>
    <property type="project" value="TreeGrafter"/>
</dbReference>
<dbReference type="AlphaFoldDB" id="A0A9D1S6X9"/>
<dbReference type="GO" id="GO:0000917">
    <property type="term" value="P:division septum assembly"/>
    <property type="evidence" value="ECO:0007669"/>
    <property type="project" value="UniProtKB-KW"/>
</dbReference>
<evidence type="ECO:0000313" key="12">
    <source>
        <dbReference type="Proteomes" id="UP000824111"/>
    </source>
</evidence>
<dbReference type="GO" id="GO:0043093">
    <property type="term" value="P:FtsZ-dependent cytokinesis"/>
    <property type="evidence" value="ECO:0007669"/>
    <property type="project" value="TreeGrafter"/>
</dbReference>
<dbReference type="InterPro" id="IPR053712">
    <property type="entry name" value="Bac_CellDiv_Activator"/>
</dbReference>
<comment type="caution">
    <text evidence="11">The sequence shown here is derived from an EMBL/GenBank/DDBJ whole genome shotgun (WGS) entry which is preliminary data.</text>
</comment>